<accession>A0ABY9ESQ6</accession>
<sequence length="150" mass="17146">MHYKSFFIECAEKVRGELIDSKSEINQETASPLIKSLFDQFSDDEHEAIMLLLLNGPDTEYYIQRSTVAAFRALKASRTNISIDEFHLHMNDYLQDLFKRMGGSGTVNEEGHNDYSILFADGTEIEFEPYINESGKPKLRITTTQGQMPL</sequence>
<reference evidence="1 2" key="1">
    <citation type="submission" date="2023-02" db="EMBL/GenBank/DDBJ databases">
        <title>Evolution of Hrp T3SS in non-pathogenic Pseudomonas fluorescens.</title>
        <authorList>
            <person name="Liao K."/>
            <person name="Wei H."/>
            <person name="Gu Y."/>
        </authorList>
    </citation>
    <scope>NUCLEOTIDE SEQUENCE [LARGE SCALE GENOMIC DNA]</scope>
    <source>
        <strain evidence="1 2">FP1935</strain>
    </source>
</reference>
<keyword evidence="2" id="KW-1185">Reference proteome</keyword>
<gene>
    <name evidence="1" type="ORF">PSH97_16630</name>
</gene>
<protein>
    <submittedName>
        <fullName evidence="1">Uncharacterized protein</fullName>
    </submittedName>
</protein>
<organism evidence="1 2">
    <name type="scientific">Pseudomonas cucumis</name>
    <dbReference type="NCBI Taxonomy" id="2954082"/>
    <lineage>
        <taxon>Bacteria</taxon>
        <taxon>Pseudomonadati</taxon>
        <taxon>Pseudomonadota</taxon>
        <taxon>Gammaproteobacteria</taxon>
        <taxon>Pseudomonadales</taxon>
        <taxon>Pseudomonadaceae</taxon>
        <taxon>Pseudomonas</taxon>
    </lineage>
</organism>
<dbReference type="EMBL" id="CP117454">
    <property type="protein sequence ID" value="WLG82752.1"/>
    <property type="molecule type" value="Genomic_DNA"/>
</dbReference>
<dbReference type="RefSeq" id="WP_305445861.1">
    <property type="nucleotide sequence ID" value="NZ_CP117454.1"/>
</dbReference>
<evidence type="ECO:0000313" key="1">
    <source>
        <dbReference type="EMBL" id="WLG82752.1"/>
    </source>
</evidence>
<proteinExistence type="predicted"/>
<name>A0ABY9ESQ6_9PSED</name>
<dbReference type="Proteomes" id="UP001239418">
    <property type="component" value="Chromosome"/>
</dbReference>
<evidence type="ECO:0000313" key="2">
    <source>
        <dbReference type="Proteomes" id="UP001239418"/>
    </source>
</evidence>